<dbReference type="Proteomes" id="UP000181951">
    <property type="component" value="Unassembled WGS sequence"/>
</dbReference>
<dbReference type="EMBL" id="FODD01000055">
    <property type="protein sequence ID" value="SEO91912.1"/>
    <property type="molecule type" value="Genomic_DNA"/>
</dbReference>
<name>A0A1H8TLR6_9ACTN</name>
<evidence type="ECO:0000313" key="1">
    <source>
        <dbReference type="EMBL" id="SEO91912.1"/>
    </source>
</evidence>
<dbReference type="STRING" id="310780.SAMN05216267_105537"/>
<dbReference type="RefSeq" id="WP_069464698.1">
    <property type="nucleotide sequence ID" value="NZ_FODD01000055.1"/>
</dbReference>
<evidence type="ECO:0000313" key="2">
    <source>
        <dbReference type="Proteomes" id="UP000181951"/>
    </source>
</evidence>
<dbReference type="SUPFAM" id="SSF55961">
    <property type="entry name" value="Bet v1-like"/>
    <property type="match status" value="1"/>
</dbReference>
<reference evidence="1 2" key="1">
    <citation type="submission" date="2016-10" db="EMBL/GenBank/DDBJ databases">
        <authorList>
            <person name="de Groot N.N."/>
        </authorList>
    </citation>
    <scope>NUCLEOTIDE SEQUENCE [LARGE SCALE GENOMIC DNA]</scope>
    <source>
        <strain evidence="1 2">CGMCC 4.2026</strain>
    </source>
</reference>
<dbReference type="InterPro" id="IPR023393">
    <property type="entry name" value="START-like_dom_sf"/>
</dbReference>
<accession>A0A1H8TLR6</accession>
<dbReference type="OrthoDB" id="4823586at2"/>
<protein>
    <recommendedName>
        <fullName evidence="3">Immediate-early protein 2</fullName>
    </recommendedName>
</protein>
<dbReference type="AlphaFoldDB" id="A0A1H8TLR6"/>
<proteinExistence type="predicted"/>
<organism evidence="1 2">
    <name type="scientific">Actinacidiphila rubida</name>
    <dbReference type="NCBI Taxonomy" id="310780"/>
    <lineage>
        <taxon>Bacteria</taxon>
        <taxon>Bacillati</taxon>
        <taxon>Actinomycetota</taxon>
        <taxon>Actinomycetes</taxon>
        <taxon>Kitasatosporales</taxon>
        <taxon>Streptomycetaceae</taxon>
        <taxon>Actinacidiphila</taxon>
    </lineage>
</organism>
<keyword evidence="2" id="KW-1185">Reference proteome</keyword>
<evidence type="ECO:0008006" key="3">
    <source>
        <dbReference type="Google" id="ProtNLM"/>
    </source>
</evidence>
<gene>
    <name evidence="1" type="ORF">SAMN05216267_105537</name>
</gene>
<sequence>MPLFEIERTTPLPPAEAWRRLTAWERHTSTVPLTRIDVRTPPPTGRGTVFVARTGLGPLGFDDPMEVTDWQPERHCRLEKRGRVVLGWAEIDVLPDPAGGPGALVRWREDVRVRAVPRGLDPVTTTAGRLIFGRVVDTLLKP</sequence>
<dbReference type="Gene3D" id="3.30.530.20">
    <property type="match status" value="1"/>
</dbReference>